<dbReference type="AlphaFoldDB" id="A0AAC8YUZ0"/>
<dbReference type="PANTHER" id="PTHR13847:SF281">
    <property type="entry name" value="FAD DEPENDENT OXIDOREDUCTASE DOMAIN-CONTAINING PROTEIN"/>
    <property type="match status" value="1"/>
</dbReference>
<geneLocation type="plasmid" evidence="4 6">
    <name>pAA02</name>
</geneLocation>
<dbReference type="GO" id="GO:0016491">
    <property type="term" value="F:oxidoreductase activity"/>
    <property type="evidence" value="ECO:0007669"/>
    <property type="project" value="UniProtKB-KW"/>
</dbReference>
<reference evidence="4 6" key="1">
    <citation type="submission" date="2016-03" db="EMBL/GenBank/DDBJ databases">
        <title>Complete genome of Aminobacter aminovorans KCTC 2477.</title>
        <authorList>
            <person name="Kim K.M."/>
        </authorList>
    </citation>
    <scope>NUCLEOTIDE SEQUENCE [LARGE SCALE GENOMIC DNA]</scope>
    <source>
        <strain evidence="4 6">KCTC 2477</strain>
        <plasmid evidence="4 6">pAA02</plasmid>
    </source>
</reference>
<gene>
    <name evidence="4" type="ORF">AA2016_6047</name>
    <name evidence="5" type="ORF">FHS67_006154</name>
</gene>
<dbReference type="Gene3D" id="3.30.9.10">
    <property type="entry name" value="D-Amino Acid Oxidase, subunit A, domain 2"/>
    <property type="match status" value="1"/>
</dbReference>
<keyword evidence="1" id="KW-0560">Oxidoreductase</keyword>
<dbReference type="Proteomes" id="UP000075755">
    <property type="component" value="Plasmid pAA02"/>
</dbReference>
<evidence type="ECO:0000256" key="1">
    <source>
        <dbReference type="ARBA" id="ARBA00023002"/>
    </source>
</evidence>
<dbReference type="Pfam" id="PF01266">
    <property type="entry name" value="DAO"/>
    <property type="match status" value="1"/>
</dbReference>
<dbReference type="KEGG" id="aak:AA2016_6047"/>
<dbReference type="InterPro" id="IPR036188">
    <property type="entry name" value="FAD/NAD-bd_sf"/>
</dbReference>
<evidence type="ECO:0000313" key="5">
    <source>
        <dbReference type="EMBL" id="MBB3709798.1"/>
    </source>
</evidence>
<dbReference type="EMBL" id="CP015007">
    <property type="protein sequence ID" value="AMS44951.1"/>
    <property type="molecule type" value="Genomic_DNA"/>
</dbReference>
<dbReference type="InterPro" id="IPR006076">
    <property type="entry name" value="FAD-dep_OxRdtase"/>
</dbReference>
<organism evidence="4 6">
    <name type="scientific">Aminobacter aminovorans</name>
    <name type="common">Chelatobacter heintzii</name>
    <dbReference type="NCBI Taxonomy" id="83263"/>
    <lineage>
        <taxon>Bacteria</taxon>
        <taxon>Pseudomonadati</taxon>
        <taxon>Pseudomonadota</taxon>
        <taxon>Alphaproteobacteria</taxon>
        <taxon>Hyphomicrobiales</taxon>
        <taxon>Phyllobacteriaceae</taxon>
        <taxon>Aminobacter</taxon>
    </lineage>
</organism>
<evidence type="ECO:0000256" key="2">
    <source>
        <dbReference type="SAM" id="MobiDB-lite"/>
    </source>
</evidence>
<keyword evidence="4" id="KW-0614">Plasmid</keyword>
<proteinExistence type="predicted"/>
<dbReference type="GO" id="GO:0005737">
    <property type="term" value="C:cytoplasm"/>
    <property type="evidence" value="ECO:0007669"/>
    <property type="project" value="TreeGrafter"/>
</dbReference>
<sequence>MKLPPELPLPRSLWRDTASPAPAPVKLSRSETADIAIIGAGFTGLSAALSAIEHGLSAIVLEASEVGWGASGRNGGVVSTKYRVSLGEIAARHGVETARQMYRISLDAVQCVEDNLQKYGIGDADFAMTGNLRCAHNARALAKLVHEAETARAHFGDTGLIALDKATVRHETGSSDYVGGVLTTHGGIIHPLNYTRGLAAAVRSGGGAIFERSPAVSTAREGDRTIVNTPEGQVTARYLVLATDGYSDITQATAAVRKTVIPFRSAILATAPLDPDLLATVMRTGRSYSETRRMMRWFRPWGSRMLFGGRGAFGREDTKAAFDALETAMKKTFPQLEHVQITHRWSGLVSMTLNSLPQVGILDRHTGFALGYNGAGIAMSSLMGRRVVDLLVGGRPELGLMRRDRPTQVPLYPFRAPAVRAVAGVYQFLDRVGL</sequence>
<dbReference type="PANTHER" id="PTHR13847">
    <property type="entry name" value="SARCOSINE DEHYDROGENASE-RELATED"/>
    <property type="match status" value="1"/>
</dbReference>
<accession>A0AAC8YUZ0</accession>
<evidence type="ECO:0000313" key="4">
    <source>
        <dbReference type="EMBL" id="AMS44951.1"/>
    </source>
</evidence>
<name>A0AAC8YUZ0_AMIAI</name>
<dbReference type="RefSeq" id="WP_067968704.1">
    <property type="nucleotide sequence ID" value="NZ_CP015007.1"/>
</dbReference>
<feature type="domain" description="FAD dependent oxidoreductase" evidence="3">
    <location>
        <begin position="34"/>
        <end position="390"/>
    </location>
</feature>
<dbReference type="SUPFAM" id="SSF51905">
    <property type="entry name" value="FAD/NAD(P)-binding domain"/>
    <property type="match status" value="1"/>
</dbReference>
<feature type="region of interest" description="Disordered" evidence="2">
    <location>
        <begin position="1"/>
        <end position="25"/>
    </location>
</feature>
<dbReference type="Gene3D" id="3.50.50.60">
    <property type="entry name" value="FAD/NAD(P)-binding domain"/>
    <property type="match status" value="1"/>
</dbReference>
<protein>
    <submittedName>
        <fullName evidence="4">FAD dependent oxidoreductase</fullName>
    </submittedName>
    <submittedName>
        <fullName evidence="5">Glycine/D-amino acid oxidase-like deaminating enzyme</fullName>
    </submittedName>
</protein>
<reference evidence="5 7" key="2">
    <citation type="submission" date="2020-08" db="EMBL/GenBank/DDBJ databases">
        <title>Genomic Encyclopedia of Type Strains, Phase IV (KMG-IV): sequencing the most valuable type-strain genomes for metagenomic binning, comparative biology and taxonomic classification.</title>
        <authorList>
            <person name="Goeker M."/>
        </authorList>
    </citation>
    <scope>NUCLEOTIDE SEQUENCE [LARGE SCALE GENOMIC DNA]</scope>
    <source>
        <strain evidence="5 7">DSM 10368</strain>
    </source>
</reference>
<evidence type="ECO:0000313" key="7">
    <source>
        <dbReference type="Proteomes" id="UP000577697"/>
    </source>
</evidence>
<evidence type="ECO:0000259" key="3">
    <source>
        <dbReference type="Pfam" id="PF01266"/>
    </source>
</evidence>
<dbReference type="Proteomes" id="UP000577697">
    <property type="component" value="Unassembled WGS sequence"/>
</dbReference>
<evidence type="ECO:0000313" key="6">
    <source>
        <dbReference type="Proteomes" id="UP000075755"/>
    </source>
</evidence>
<dbReference type="EMBL" id="JACICB010000035">
    <property type="protein sequence ID" value="MBB3709798.1"/>
    <property type="molecule type" value="Genomic_DNA"/>
</dbReference>
<keyword evidence="7" id="KW-1185">Reference proteome</keyword>